<dbReference type="PANTHER" id="PTHR21530:SF16">
    <property type="entry name" value="TRAB FAMILY PROTEIN"/>
    <property type="match status" value="1"/>
</dbReference>
<dbReference type="EMBL" id="AJWJ01000043">
    <property type="protein sequence ID" value="KAF2076971.1"/>
    <property type="molecule type" value="Genomic_DNA"/>
</dbReference>
<evidence type="ECO:0000313" key="2">
    <source>
        <dbReference type="EMBL" id="KAF2076971.1"/>
    </source>
</evidence>
<dbReference type="CDD" id="cd14726">
    <property type="entry name" value="TraB_PrgY-like"/>
    <property type="match status" value="1"/>
</dbReference>
<feature type="transmembrane region" description="Helical" evidence="1">
    <location>
        <begin position="330"/>
        <end position="350"/>
    </location>
</feature>
<protein>
    <recommendedName>
        <fullName evidence="4">TraB family protein</fullName>
    </recommendedName>
</protein>
<dbReference type="Pfam" id="PF01963">
    <property type="entry name" value="TraB_PrgY_gumN"/>
    <property type="match status" value="1"/>
</dbReference>
<comment type="caution">
    <text evidence="2">The sequence shown here is derived from an EMBL/GenBank/DDBJ whole genome shotgun (WGS) entry which is preliminary data.</text>
</comment>
<dbReference type="Proteomes" id="UP000695562">
    <property type="component" value="Unassembled WGS sequence"/>
</dbReference>
<keyword evidence="1" id="KW-0812">Transmembrane</keyword>
<evidence type="ECO:0000256" key="1">
    <source>
        <dbReference type="SAM" id="Phobius"/>
    </source>
</evidence>
<dbReference type="OrthoDB" id="48306at2759"/>
<dbReference type="InterPro" id="IPR046345">
    <property type="entry name" value="TraB_PrgY-like"/>
</dbReference>
<dbReference type="InterPro" id="IPR002816">
    <property type="entry name" value="TraB/PrgY/GumN_fam"/>
</dbReference>
<dbReference type="PANTHER" id="PTHR21530">
    <property type="entry name" value="PHEROMONE SHUTDOWN PROTEIN"/>
    <property type="match status" value="1"/>
</dbReference>
<keyword evidence="3" id="KW-1185">Reference proteome</keyword>
<dbReference type="AlphaFoldDB" id="A0A8J4PZN5"/>
<keyword evidence="1" id="KW-0472">Membrane</keyword>
<proteinExistence type="predicted"/>
<accession>A0A8J4PZN5</accession>
<evidence type="ECO:0000313" key="3">
    <source>
        <dbReference type="Proteomes" id="UP000695562"/>
    </source>
</evidence>
<sequence length="364" mass="41476">MSNQSNNNNNNEPLDFNQIEKLIKIRNHIKNDPQKFLNVVKNENTGSTVYLVGCNHVSPESMKNVTEILDIVKPDTVFLELSLDKRVLLTATNQQLARELTKRPTIRWINSSLNDFFLSVMNSLYWHASKMPPQQQLYFSGTEMRVAYDYAIKNQCKLVLGDRDTKTTLQRVSNKFTWSNILQYSILGLGMVYYLATSEPETIRSDYHKQIKELDEIAYNDEKLLNSIQIPCVKKVYVDERDRYMASSIRDSPGKSIVAVVGKAHVYGIGKYINEPYEGFYLRADLENYTEPTFISKYSYPIVLGTALGTPAALSVISTKLVFRKAPKPLLFGIGCGVFVGQAIGIDYLIKRVQDKLEKVEINN</sequence>
<gene>
    <name evidence="2" type="ORF">CYY_001747</name>
</gene>
<name>A0A8J4PZN5_9MYCE</name>
<keyword evidence="1" id="KW-1133">Transmembrane helix</keyword>
<evidence type="ECO:0008006" key="4">
    <source>
        <dbReference type="Google" id="ProtNLM"/>
    </source>
</evidence>
<feature type="transmembrane region" description="Helical" evidence="1">
    <location>
        <begin position="298"/>
        <end position="318"/>
    </location>
</feature>
<organism evidence="2 3">
    <name type="scientific">Polysphondylium violaceum</name>
    <dbReference type="NCBI Taxonomy" id="133409"/>
    <lineage>
        <taxon>Eukaryota</taxon>
        <taxon>Amoebozoa</taxon>
        <taxon>Evosea</taxon>
        <taxon>Eumycetozoa</taxon>
        <taxon>Dictyostelia</taxon>
        <taxon>Dictyosteliales</taxon>
        <taxon>Dictyosteliaceae</taxon>
        <taxon>Polysphondylium</taxon>
    </lineage>
</organism>
<reference evidence="2" key="1">
    <citation type="submission" date="2020-01" db="EMBL/GenBank/DDBJ databases">
        <title>Development of genomics and gene disruption for Polysphondylium violaceum indicates a role for the polyketide synthase stlB in stalk morphogenesis.</title>
        <authorList>
            <person name="Narita B."/>
            <person name="Kawabe Y."/>
            <person name="Kin K."/>
            <person name="Saito T."/>
            <person name="Gibbs R."/>
            <person name="Kuspa A."/>
            <person name="Muzny D."/>
            <person name="Queller D."/>
            <person name="Richards S."/>
            <person name="Strassman J."/>
            <person name="Sucgang R."/>
            <person name="Worley K."/>
            <person name="Schaap P."/>
        </authorList>
    </citation>
    <scope>NUCLEOTIDE SEQUENCE</scope>
    <source>
        <strain evidence="2">QSvi11</strain>
    </source>
</reference>